<organism evidence="2 3">
    <name type="scientific">Mesonia mobilis</name>
    <dbReference type="NCBI Taxonomy" id="369791"/>
    <lineage>
        <taxon>Bacteria</taxon>
        <taxon>Pseudomonadati</taxon>
        <taxon>Bacteroidota</taxon>
        <taxon>Flavobacteriia</taxon>
        <taxon>Flavobacteriales</taxon>
        <taxon>Flavobacteriaceae</taxon>
        <taxon>Mesonia</taxon>
    </lineage>
</organism>
<feature type="signal peptide" evidence="1">
    <location>
        <begin position="1"/>
        <end position="20"/>
    </location>
</feature>
<dbReference type="GeneID" id="94370250"/>
<keyword evidence="3" id="KW-1185">Reference proteome</keyword>
<protein>
    <recommendedName>
        <fullName evidence="4">DUF4369 domain-containing protein</fullName>
    </recommendedName>
</protein>
<evidence type="ECO:0000256" key="1">
    <source>
        <dbReference type="SAM" id="SignalP"/>
    </source>
</evidence>
<feature type="chain" id="PRO_5047203580" description="DUF4369 domain-containing protein" evidence="1">
    <location>
        <begin position="21"/>
        <end position="200"/>
    </location>
</feature>
<reference evidence="3" key="1">
    <citation type="journal article" date="2019" name="Int. J. Syst. Evol. Microbiol.">
        <title>The Global Catalogue of Microorganisms (GCM) 10K type strain sequencing project: providing services to taxonomists for standard genome sequencing and annotation.</title>
        <authorList>
            <consortium name="The Broad Institute Genomics Platform"/>
            <consortium name="The Broad Institute Genome Sequencing Center for Infectious Disease"/>
            <person name="Wu L."/>
            <person name="Ma J."/>
        </authorList>
    </citation>
    <scope>NUCLEOTIDE SEQUENCE [LARGE SCALE GENOMIC DNA]</scope>
    <source>
        <strain evidence="3">KCTC 12708</strain>
    </source>
</reference>
<dbReference type="EMBL" id="BMWY01000008">
    <property type="protein sequence ID" value="GGZ63172.1"/>
    <property type="molecule type" value="Genomic_DNA"/>
</dbReference>
<name>A0ABQ3C091_9FLAO</name>
<sequence>MKKLLLLFLVVFLGSFSSQAKEIVARVVFENRTDERLTSGEFFIIELNKTIQINSEEDFNITLPEKGKYRFSFISTKFDVYTYYPAKISQKNNQITIRLQEKGKAFQYSKEKNSYSFSMKNVKAKSNQPYFIFNGINNTPIDFENFKEKYGVGMRTENCVIDPFTLKETIQHNKAIVKYLNEKFGDQWIEDLPAQPFGIK</sequence>
<evidence type="ECO:0000313" key="3">
    <source>
        <dbReference type="Proteomes" id="UP000615593"/>
    </source>
</evidence>
<dbReference type="RefSeq" id="WP_027885304.1">
    <property type="nucleotide sequence ID" value="NZ_BMWY01000008.1"/>
</dbReference>
<keyword evidence="1" id="KW-0732">Signal</keyword>
<proteinExistence type="predicted"/>
<dbReference type="Proteomes" id="UP000615593">
    <property type="component" value="Unassembled WGS sequence"/>
</dbReference>
<accession>A0ABQ3C091</accession>
<evidence type="ECO:0008006" key="4">
    <source>
        <dbReference type="Google" id="ProtNLM"/>
    </source>
</evidence>
<gene>
    <name evidence="2" type="ORF">GCM10008088_25840</name>
</gene>
<comment type="caution">
    <text evidence="2">The sequence shown here is derived from an EMBL/GenBank/DDBJ whole genome shotgun (WGS) entry which is preliminary data.</text>
</comment>
<evidence type="ECO:0000313" key="2">
    <source>
        <dbReference type="EMBL" id="GGZ63172.1"/>
    </source>
</evidence>